<keyword evidence="6" id="KW-1185">Reference proteome</keyword>
<evidence type="ECO:0000313" key="5">
    <source>
        <dbReference type="EMBL" id="KAG9351645.1"/>
    </source>
</evidence>
<comment type="similarity">
    <text evidence="2">Belongs to the IL-6 superfamily.</text>
</comment>
<dbReference type="PANTHER" id="PTHR21353">
    <property type="match status" value="1"/>
</dbReference>
<dbReference type="GO" id="GO:0005615">
    <property type="term" value="C:extracellular space"/>
    <property type="evidence" value="ECO:0007669"/>
    <property type="project" value="UniProtKB-KW"/>
</dbReference>
<keyword evidence="3" id="KW-0202">Cytokine</keyword>
<name>A0A8T2PGH3_9TELE</name>
<comment type="caution">
    <text evidence="5">The sequence shown here is derived from an EMBL/GenBank/DDBJ whole genome shotgun (WGS) entry which is preliminary data.</text>
</comment>
<gene>
    <name evidence="5" type="ORF">JZ751_022896</name>
</gene>
<accession>A0A8T2PGH3</accession>
<dbReference type="GO" id="GO:0007166">
    <property type="term" value="P:cell surface receptor signaling pathway"/>
    <property type="evidence" value="ECO:0007669"/>
    <property type="project" value="TreeGrafter"/>
</dbReference>
<evidence type="ECO:0000256" key="3">
    <source>
        <dbReference type="ARBA" id="ARBA00022514"/>
    </source>
</evidence>
<evidence type="ECO:0000256" key="2">
    <source>
        <dbReference type="ARBA" id="ARBA00007432"/>
    </source>
</evidence>
<evidence type="ECO:0000256" key="4">
    <source>
        <dbReference type="ARBA" id="ARBA00022525"/>
    </source>
</evidence>
<evidence type="ECO:0000256" key="1">
    <source>
        <dbReference type="ARBA" id="ARBA00004613"/>
    </source>
</evidence>
<dbReference type="PANTHER" id="PTHR21353:SF9">
    <property type="match status" value="1"/>
</dbReference>
<dbReference type="EMBL" id="JAFBMS010000006">
    <property type="protein sequence ID" value="KAG9351645.1"/>
    <property type="molecule type" value="Genomic_DNA"/>
</dbReference>
<dbReference type="InterPro" id="IPR009079">
    <property type="entry name" value="4_helix_cytokine-like_core"/>
</dbReference>
<proteinExistence type="inferred from homology"/>
<dbReference type="Gene3D" id="1.20.1250.10">
    <property type="match status" value="1"/>
</dbReference>
<dbReference type="AlphaFoldDB" id="A0A8T2PGH3"/>
<organism evidence="5 6">
    <name type="scientific">Albula glossodonta</name>
    <name type="common">roundjaw bonefish</name>
    <dbReference type="NCBI Taxonomy" id="121402"/>
    <lineage>
        <taxon>Eukaryota</taxon>
        <taxon>Metazoa</taxon>
        <taxon>Chordata</taxon>
        <taxon>Craniata</taxon>
        <taxon>Vertebrata</taxon>
        <taxon>Euteleostomi</taxon>
        <taxon>Actinopterygii</taxon>
        <taxon>Neopterygii</taxon>
        <taxon>Teleostei</taxon>
        <taxon>Albuliformes</taxon>
        <taxon>Albulidae</taxon>
        <taxon>Albula</taxon>
    </lineage>
</organism>
<reference evidence="5" key="1">
    <citation type="thesis" date="2021" institute="BYU ScholarsArchive" country="Provo, UT, USA">
        <title>Applications of and Algorithms for Genome Assembly and Genomic Analyses with an Emphasis on Marine Teleosts.</title>
        <authorList>
            <person name="Pickett B.D."/>
        </authorList>
    </citation>
    <scope>NUCLEOTIDE SEQUENCE</scope>
    <source>
        <strain evidence="5">HI-2016</strain>
    </source>
</reference>
<sequence length="301" mass="35001">MPPWRSTDQQLSALFAEEPPDLDSDTDRGRETQHFRMTIGRPMLCVLILLPLCCPVSPRQRGALNFSHSFRFTRRIRAHVQELLLQYKEQQLGDWQYEDRTLVLQTLPSINTDYSHLVRMQDSERLSVASKDLQTFLVHLDMRRQQMEREKSHHRGKRRPGLTQAMLSIQKDLKDLIRQINSQLGRLNSTTLSHAPSSSVPLPQPPPTPLLPLQDLWSSRQLGYIILRDLERYLGKLARDFIILRTCSTLGLISSLSERGRQRNDRGDLTSDYFLLHLEERMYDGSFDIRISISLARLFLN</sequence>
<dbReference type="Proteomes" id="UP000824540">
    <property type="component" value="Unassembled WGS sequence"/>
</dbReference>
<dbReference type="GO" id="GO:0005125">
    <property type="term" value="F:cytokine activity"/>
    <property type="evidence" value="ECO:0007669"/>
    <property type="project" value="UniProtKB-KW"/>
</dbReference>
<evidence type="ECO:0000313" key="6">
    <source>
        <dbReference type="Proteomes" id="UP000824540"/>
    </source>
</evidence>
<dbReference type="SUPFAM" id="SSF47266">
    <property type="entry name" value="4-helical cytokines"/>
    <property type="match status" value="1"/>
</dbReference>
<comment type="subcellular location">
    <subcellularLocation>
        <location evidence="1">Secreted</location>
    </subcellularLocation>
</comment>
<dbReference type="OrthoDB" id="9446539at2759"/>
<protein>
    <submittedName>
        <fullName evidence="5">Uncharacterized protein</fullName>
    </submittedName>
</protein>
<keyword evidence="4" id="KW-0964">Secreted</keyword>
<dbReference type="InterPro" id="IPR010681">
    <property type="entry name" value="PRF/CT"/>
</dbReference>